<keyword evidence="1" id="KW-1133">Transmembrane helix</keyword>
<evidence type="ECO:0000313" key="3">
    <source>
        <dbReference type="Proteomes" id="UP000280834"/>
    </source>
</evidence>
<name>A0A0R3RB83_9BILA</name>
<dbReference type="AlphaFoldDB" id="A0A0R3RB83"/>
<organism evidence="4">
    <name type="scientific">Brugia timori</name>
    <dbReference type="NCBI Taxonomy" id="42155"/>
    <lineage>
        <taxon>Eukaryota</taxon>
        <taxon>Metazoa</taxon>
        <taxon>Ecdysozoa</taxon>
        <taxon>Nematoda</taxon>
        <taxon>Chromadorea</taxon>
        <taxon>Rhabditida</taxon>
        <taxon>Spirurina</taxon>
        <taxon>Spiruromorpha</taxon>
        <taxon>Filarioidea</taxon>
        <taxon>Onchocercidae</taxon>
        <taxon>Brugia</taxon>
    </lineage>
</organism>
<proteinExistence type="predicted"/>
<dbReference type="EMBL" id="UZAG01022323">
    <property type="protein sequence ID" value="VDO53291.1"/>
    <property type="molecule type" value="Genomic_DNA"/>
</dbReference>
<evidence type="ECO:0000256" key="1">
    <source>
        <dbReference type="SAM" id="Phobius"/>
    </source>
</evidence>
<reference evidence="4" key="1">
    <citation type="submission" date="2017-02" db="UniProtKB">
        <authorList>
            <consortium name="WormBaseParasite"/>
        </authorList>
    </citation>
    <scope>IDENTIFICATION</scope>
</reference>
<keyword evidence="1" id="KW-0812">Transmembrane</keyword>
<accession>A0A0R3RB83</accession>
<feature type="transmembrane region" description="Helical" evidence="1">
    <location>
        <begin position="42"/>
        <end position="61"/>
    </location>
</feature>
<gene>
    <name evidence="2" type="ORF">BTMF_LOCUS15269</name>
</gene>
<evidence type="ECO:0000313" key="4">
    <source>
        <dbReference type="WBParaSite" id="BTMF_0001730201-mRNA-1"/>
    </source>
</evidence>
<keyword evidence="3" id="KW-1185">Reference proteome</keyword>
<evidence type="ECO:0000313" key="2">
    <source>
        <dbReference type="EMBL" id="VDO53291.1"/>
    </source>
</evidence>
<protein>
    <submittedName>
        <fullName evidence="4">Secreted protein</fullName>
    </submittedName>
</protein>
<keyword evidence="1" id="KW-0472">Membrane</keyword>
<dbReference type="WBParaSite" id="BTMF_0001730201-mRNA-1">
    <property type="protein sequence ID" value="BTMF_0001730201-mRNA-1"/>
    <property type="gene ID" value="BTMF_0001730201"/>
</dbReference>
<reference evidence="2 3" key="2">
    <citation type="submission" date="2018-11" db="EMBL/GenBank/DDBJ databases">
        <authorList>
            <consortium name="Pathogen Informatics"/>
        </authorList>
    </citation>
    <scope>NUCLEOTIDE SEQUENCE [LARGE SCALE GENOMIC DNA]</scope>
</reference>
<sequence length="99" mass="10898">MHTPSPNVRIRILSSCVIVFPFSNHRISGSGSPLTLHFNVNASPSSFIFIFCIFSMNFGIFDISSFAKFSSLTITTLHLVSALPPSLIARQRYSPCCSI</sequence>
<dbReference type="Proteomes" id="UP000280834">
    <property type="component" value="Unassembled WGS sequence"/>
</dbReference>